<reference evidence="8" key="1">
    <citation type="journal article" date="2019" name="Int. J. Syst. Evol. Microbiol.">
        <title>The Global Catalogue of Microorganisms (GCM) 10K type strain sequencing project: providing services to taxonomists for standard genome sequencing and annotation.</title>
        <authorList>
            <consortium name="The Broad Institute Genomics Platform"/>
            <consortium name="The Broad Institute Genome Sequencing Center for Infectious Disease"/>
            <person name="Wu L."/>
            <person name="Ma J."/>
        </authorList>
    </citation>
    <scope>NUCLEOTIDE SEQUENCE [LARGE SCALE GENOMIC DNA]</scope>
    <source>
        <strain evidence="8">CCUG 53270</strain>
    </source>
</reference>
<dbReference type="RefSeq" id="WP_345590051.1">
    <property type="nucleotide sequence ID" value="NZ_BAABJG010000021.1"/>
</dbReference>
<accession>A0ABW3UJN1</accession>
<evidence type="ECO:0000313" key="7">
    <source>
        <dbReference type="EMBL" id="MFD1221193.1"/>
    </source>
</evidence>
<gene>
    <name evidence="7" type="primary">sppA</name>
    <name evidence="7" type="ORF">ACFQ4B_13785</name>
</gene>
<protein>
    <submittedName>
        <fullName evidence="7">Signal peptide peptidase SppA</fullName>
    </submittedName>
</protein>
<name>A0ABW3UJN1_9BACL</name>
<evidence type="ECO:0000256" key="4">
    <source>
        <dbReference type="ARBA" id="ARBA00022825"/>
    </source>
</evidence>
<keyword evidence="8" id="KW-1185">Reference proteome</keyword>
<dbReference type="PANTHER" id="PTHR42987:SF7">
    <property type="entry name" value="SIGNAL PEPTIDE PEPTIDASE SPPA-RELATED"/>
    <property type="match status" value="1"/>
</dbReference>
<dbReference type="NCBIfam" id="TIGR00706">
    <property type="entry name" value="SppA_dom"/>
    <property type="match status" value="1"/>
</dbReference>
<organism evidence="7 8">
    <name type="scientific">Paenibacillus vulneris</name>
    <dbReference type="NCBI Taxonomy" id="1133364"/>
    <lineage>
        <taxon>Bacteria</taxon>
        <taxon>Bacillati</taxon>
        <taxon>Bacillota</taxon>
        <taxon>Bacilli</taxon>
        <taxon>Bacillales</taxon>
        <taxon>Paenibacillaceae</taxon>
        <taxon>Paenibacillus</taxon>
    </lineage>
</organism>
<keyword evidence="5" id="KW-0812">Transmembrane</keyword>
<dbReference type="EMBL" id="JBHTLU010000015">
    <property type="protein sequence ID" value="MFD1221193.1"/>
    <property type="molecule type" value="Genomic_DNA"/>
</dbReference>
<dbReference type="CDD" id="cd07023">
    <property type="entry name" value="S49_Sppa_N_C"/>
    <property type="match status" value="1"/>
</dbReference>
<evidence type="ECO:0000256" key="5">
    <source>
        <dbReference type="SAM" id="Phobius"/>
    </source>
</evidence>
<dbReference type="PANTHER" id="PTHR42987">
    <property type="entry name" value="PEPTIDASE S49"/>
    <property type="match status" value="1"/>
</dbReference>
<dbReference type="SUPFAM" id="SSF52096">
    <property type="entry name" value="ClpP/crotonase"/>
    <property type="match status" value="1"/>
</dbReference>
<keyword evidence="5" id="KW-1133">Transmembrane helix</keyword>
<keyword evidence="5" id="KW-0472">Membrane</keyword>
<evidence type="ECO:0000259" key="6">
    <source>
        <dbReference type="Pfam" id="PF01343"/>
    </source>
</evidence>
<feature type="domain" description="Peptidase S49" evidence="6">
    <location>
        <begin position="119"/>
        <end position="266"/>
    </location>
</feature>
<keyword evidence="2" id="KW-0645">Protease</keyword>
<dbReference type="Pfam" id="PF01343">
    <property type="entry name" value="Peptidase_S49"/>
    <property type="match status" value="1"/>
</dbReference>
<feature type="transmembrane region" description="Helical" evidence="5">
    <location>
        <begin position="6"/>
        <end position="24"/>
    </location>
</feature>
<dbReference type="Proteomes" id="UP001597180">
    <property type="component" value="Unassembled WGS sequence"/>
</dbReference>
<keyword evidence="3" id="KW-0378">Hydrolase</keyword>
<proteinExistence type="inferred from homology"/>
<keyword evidence="4" id="KW-0720">Serine protease</keyword>
<dbReference type="Gene3D" id="6.20.330.10">
    <property type="match status" value="1"/>
</dbReference>
<evidence type="ECO:0000256" key="1">
    <source>
        <dbReference type="ARBA" id="ARBA00008683"/>
    </source>
</evidence>
<evidence type="ECO:0000256" key="3">
    <source>
        <dbReference type="ARBA" id="ARBA00022801"/>
    </source>
</evidence>
<sequence>MGRKGWAWTILGVLFAAFIVIMIIKADSAFPDTGSSGKNKWNEETVQGKGKEKIVQLTVDGVIAEKSSGFSGGLSAGSFISQLEQIRKDDNVKAVVIRVNSPGGEVVASDEIHSKLVELKKTGKPIIISMGSMAASGGYYISAPADYIFANPATLTGSLGVIFSIPNYEKAANWLGYKENTVKSGEFKDIGSPLREMTPKEKEIFEKLVDESYQRFVTVIEQGRKLPREKVLEIADGRVYSGQQAKALGLIDDFGTLEDAVAYAVDRTGLTDPKIVRYVKEPSLSELFGGAMFKTSSPAAQVLKEILPEISVGPRMMYLLEM</sequence>
<dbReference type="InterPro" id="IPR002142">
    <property type="entry name" value="Peptidase_S49"/>
</dbReference>
<dbReference type="InterPro" id="IPR029045">
    <property type="entry name" value="ClpP/crotonase-like_dom_sf"/>
</dbReference>
<comment type="similarity">
    <text evidence="1">Belongs to the peptidase S49 family.</text>
</comment>
<dbReference type="Gene3D" id="3.90.226.10">
    <property type="entry name" value="2-enoyl-CoA Hydratase, Chain A, domain 1"/>
    <property type="match status" value="1"/>
</dbReference>
<dbReference type="InterPro" id="IPR047272">
    <property type="entry name" value="S49_SppA_C"/>
</dbReference>
<evidence type="ECO:0000256" key="2">
    <source>
        <dbReference type="ARBA" id="ARBA00022670"/>
    </source>
</evidence>
<evidence type="ECO:0000313" key="8">
    <source>
        <dbReference type="Proteomes" id="UP001597180"/>
    </source>
</evidence>
<dbReference type="InterPro" id="IPR004635">
    <property type="entry name" value="Pept_S49_SppA"/>
</dbReference>
<comment type="caution">
    <text evidence="7">The sequence shown here is derived from an EMBL/GenBank/DDBJ whole genome shotgun (WGS) entry which is preliminary data.</text>
</comment>